<name>A0ABQ5LRZ7_9RHOB</name>
<evidence type="ECO:0000313" key="4">
    <source>
        <dbReference type="Proteomes" id="UP001144205"/>
    </source>
</evidence>
<feature type="domain" description="RNase NYN" evidence="2">
    <location>
        <begin position="54"/>
        <end position="162"/>
    </location>
</feature>
<protein>
    <recommendedName>
        <fullName evidence="2">RNase NYN domain-containing protein</fullName>
    </recommendedName>
</protein>
<sequence>MIAPAILFLLSAAGLAAAVLLPGWSDLVLVAGPAALASLYLLLRAARTGLRRKHWVILDGSNVMHWQDGVPRLDVLREVLAQARALGMTPGVVFDANAGHLLFGRYLDDKGFARQLGLPRDRVMVVAKGTPADPTILTAARDLGARIISNDRFRDWAADFPELATPGQLIRGGYRTDGLWLDTGAENGGR</sequence>
<evidence type="ECO:0000256" key="1">
    <source>
        <dbReference type="SAM" id="Phobius"/>
    </source>
</evidence>
<dbReference type="InterPro" id="IPR021869">
    <property type="entry name" value="RNase_Zc3h12_NYN"/>
</dbReference>
<evidence type="ECO:0000259" key="2">
    <source>
        <dbReference type="Pfam" id="PF11977"/>
    </source>
</evidence>
<dbReference type="Gene3D" id="3.40.50.11980">
    <property type="match status" value="1"/>
</dbReference>
<dbReference type="Pfam" id="PF11977">
    <property type="entry name" value="RNase_Zc3h12a"/>
    <property type="match status" value="1"/>
</dbReference>
<accession>A0ABQ5LRZ7</accession>
<reference evidence="3" key="1">
    <citation type="journal article" date="2023" name="Int. J. Syst. Evol. Microbiol.">
        <title>Sinisalibacter aestuarii sp. nov., isolated from estuarine sediment of the Arakawa River.</title>
        <authorList>
            <person name="Arafat S.T."/>
            <person name="Hirano S."/>
            <person name="Sato A."/>
            <person name="Takeuchi K."/>
            <person name="Yasuda T."/>
            <person name="Terahara T."/>
            <person name="Hamada M."/>
            <person name="Kobayashi T."/>
        </authorList>
    </citation>
    <scope>NUCLEOTIDE SEQUENCE</scope>
    <source>
        <strain evidence="3">B-399</strain>
    </source>
</reference>
<dbReference type="RefSeq" id="WP_281841769.1">
    <property type="nucleotide sequence ID" value="NZ_BROH01000004.1"/>
</dbReference>
<keyword evidence="1" id="KW-0812">Transmembrane</keyword>
<organism evidence="3 4">
    <name type="scientific">Sinisalibacter aestuarii</name>
    <dbReference type="NCBI Taxonomy" id="2949426"/>
    <lineage>
        <taxon>Bacteria</taxon>
        <taxon>Pseudomonadati</taxon>
        <taxon>Pseudomonadota</taxon>
        <taxon>Alphaproteobacteria</taxon>
        <taxon>Rhodobacterales</taxon>
        <taxon>Roseobacteraceae</taxon>
        <taxon>Sinisalibacter</taxon>
    </lineage>
</organism>
<evidence type="ECO:0000313" key="3">
    <source>
        <dbReference type="EMBL" id="GKY87785.1"/>
    </source>
</evidence>
<feature type="transmembrane region" description="Helical" evidence="1">
    <location>
        <begin position="27"/>
        <end position="43"/>
    </location>
</feature>
<keyword evidence="1" id="KW-0472">Membrane</keyword>
<dbReference type="EMBL" id="BROH01000004">
    <property type="protein sequence ID" value="GKY87785.1"/>
    <property type="molecule type" value="Genomic_DNA"/>
</dbReference>
<keyword evidence="1" id="KW-1133">Transmembrane helix</keyword>
<proteinExistence type="predicted"/>
<dbReference type="Proteomes" id="UP001144205">
    <property type="component" value="Unassembled WGS sequence"/>
</dbReference>
<keyword evidence="4" id="KW-1185">Reference proteome</keyword>
<gene>
    <name evidence="3" type="ORF">STA1M1_16540</name>
</gene>
<comment type="caution">
    <text evidence="3">The sequence shown here is derived from an EMBL/GenBank/DDBJ whole genome shotgun (WGS) entry which is preliminary data.</text>
</comment>